<feature type="region of interest" description="Disordered" evidence="8">
    <location>
        <begin position="184"/>
        <end position="207"/>
    </location>
</feature>
<keyword evidence="11" id="KW-1185">Reference proteome</keyword>
<keyword evidence="3" id="KW-0479">Metal-binding</keyword>
<dbReference type="GO" id="GO:0005681">
    <property type="term" value="C:spliceosomal complex"/>
    <property type="evidence" value="ECO:0007669"/>
    <property type="project" value="InterPro"/>
</dbReference>
<proteinExistence type="predicted"/>
<accession>A0A0P1AWK3</accession>
<dbReference type="OrthoDB" id="77607at2759"/>
<evidence type="ECO:0000256" key="2">
    <source>
        <dbReference type="ARBA" id="ARBA00022473"/>
    </source>
</evidence>
<feature type="domain" description="ZNF380 coiled-coil" evidence="9">
    <location>
        <begin position="52"/>
        <end position="125"/>
    </location>
</feature>
<dbReference type="GO" id="GO:0033260">
    <property type="term" value="P:nuclear DNA replication"/>
    <property type="evidence" value="ECO:0007669"/>
    <property type="project" value="TreeGrafter"/>
</dbReference>
<reference evidence="11" key="1">
    <citation type="submission" date="2014-09" db="EMBL/GenBank/DDBJ databases">
        <authorList>
            <person name="Sharma Rahul"/>
            <person name="Thines Marco"/>
        </authorList>
    </citation>
    <scope>NUCLEOTIDE SEQUENCE [LARGE SCALE GENOMIC DNA]</scope>
</reference>
<evidence type="ECO:0000256" key="8">
    <source>
        <dbReference type="SAM" id="MobiDB-lite"/>
    </source>
</evidence>
<evidence type="ECO:0000259" key="9">
    <source>
        <dbReference type="Pfam" id="PF23406"/>
    </source>
</evidence>
<keyword evidence="2" id="KW-0217">Developmental protein</keyword>
<dbReference type="GO" id="GO:0044773">
    <property type="term" value="P:mitotic DNA damage checkpoint signaling"/>
    <property type="evidence" value="ECO:0007669"/>
    <property type="project" value="TreeGrafter"/>
</dbReference>
<evidence type="ECO:0000313" key="10">
    <source>
        <dbReference type="EMBL" id="CEG46801.1"/>
    </source>
</evidence>
<dbReference type="RefSeq" id="XP_024583170.1">
    <property type="nucleotide sequence ID" value="XM_024717697.1"/>
</dbReference>
<dbReference type="Proteomes" id="UP000054928">
    <property type="component" value="Unassembled WGS sequence"/>
</dbReference>
<dbReference type="PANTHER" id="PTHR13278:SF0">
    <property type="entry name" value="ZINC FINGER PROTEIN 830"/>
    <property type="match status" value="1"/>
</dbReference>
<keyword evidence="5" id="KW-0862">Zinc</keyword>
<sequence length="207" mass="23821">MSTAQNEIRRLMKKAKQHPGITKPDNKTLIVDSKDVVIQNNNLTMSRVEKAIPVGFYDDAVADAKARKVDVIGLAEQQLESEWEAFQEFAAKVEQQEADEEKQQLEETKEREAVEQLENMEYVDRYRLALERVSSLRKGGTKLKTTKRELEIMSEDAGRQAGDVESDFDAEVVRSEYKRNKRMRKQLLKNEKSADAVDPCDWRSRGI</sequence>
<keyword evidence="6" id="KW-0539">Nucleus</keyword>
<dbReference type="InterPro" id="IPR040050">
    <property type="entry name" value="ZNF830-like"/>
</dbReference>
<keyword evidence="4" id="KW-0863">Zinc-finger</keyword>
<dbReference type="AlphaFoldDB" id="A0A0P1AWK3"/>
<dbReference type="GO" id="GO:0033314">
    <property type="term" value="P:mitotic DNA replication checkpoint signaling"/>
    <property type="evidence" value="ECO:0007669"/>
    <property type="project" value="TreeGrafter"/>
</dbReference>
<evidence type="ECO:0000256" key="3">
    <source>
        <dbReference type="ARBA" id="ARBA00022723"/>
    </source>
</evidence>
<dbReference type="GeneID" id="36398536"/>
<dbReference type="Pfam" id="PF23406">
    <property type="entry name" value="ZNF380_CC"/>
    <property type="match status" value="1"/>
</dbReference>
<evidence type="ECO:0000313" key="11">
    <source>
        <dbReference type="Proteomes" id="UP000054928"/>
    </source>
</evidence>
<organism evidence="10 11">
    <name type="scientific">Plasmopara halstedii</name>
    <name type="common">Downy mildew of sunflower</name>
    <dbReference type="NCBI Taxonomy" id="4781"/>
    <lineage>
        <taxon>Eukaryota</taxon>
        <taxon>Sar</taxon>
        <taxon>Stramenopiles</taxon>
        <taxon>Oomycota</taxon>
        <taxon>Peronosporomycetes</taxon>
        <taxon>Peronosporales</taxon>
        <taxon>Peronosporaceae</taxon>
        <taxon>Plasmopara</taxon>
    </lineage>
</organism>
<dbReference type="GO" id="GO:0003676">
    <property type="term" value="F:nucleic acid binding"/>
    <property type="evidence" value="ECO:0007669"/>
    <property type="project" value="InterPro"/>
</dbReference>
<dbReference type="InterPro" id="IPR059039">
    <property type="entry name" value="ZNF380_CC"/>
</dbReference>
<evidence type="ECO:0000256" key="7">
    <source>
        <dbReference type="SAM" id="Coils"/>
    </source>
</evidence>
<dbReference type="GO" id="GO:0008270">
    <property type="term" value="F:zinc ion binding"/>
    <property type="evidence" value="ECO:0007669"/>
    <property type="project" value="UniProtKB-KW"/>
</dbReference>
<comment type="subcellular location">
    <subcellularLocation>
        <location evidence="1">Nucleus speckle</location>
    </subcellularLocation>
</comment>
<evidence type="ECO:0000256" key="5">
    <source>
        <dbReference type="ARBA" id="ARBA00022833"/>
    </source>
</evidence>
<dbReference type="PANTHER" id="PTHR13278">
    <property type="entry name" value="ZINC FINGER PROTEIN 830"/>
    <property type="match status" value="1"/>
</dbReference>
<feature type="compositionally biased region" description="Basic and acidic residues" evidence="8">
    <location>
        <begin position="188"/>
        <end position="207"/>
    </location>
</feature>
<dbReference type="EMBL" id="CCYD01002371">
    <property type="protein sequence ID" value="CEG46801.1"/>
    <property type="molecule type" value="Genomic_DNA"/>
</dbReference>
<keyword evidence="7" id="KW-0175">Coiled coil</keyword>
<evidence type="ECO:0000256" key="6">
    <source>
        <dbReference type="ARBA" id="ARBA00023242"/>
    </source>
</evidence>
<dbReference type="OMA" id="AVDPCDW"/>
<evidence type="ECO:0000256" key="1">
    <source>
        <dbReference type="ARBA" id="ARBA00004324"/>
    </source>
</evidence>
<name>A0A0P1AWK3_PLAHL</name>
<protein>
    <recommendedName>
        <fullName evidence="9">ZNF380 coiled-coil domain-containing protein</fullName>
    </recommendedName>
</protein>
<feature type="coiled-coil region" evidence="7">
    <location>
        <begin position="91"/>
        <end position="118"/>
    </location>
</feature>
<evidence type="ECO:0000256" key="4">
    <source>
        <dbReference type="ARBA" id="ARBA00022771"/>
    </source>
</evidence>